<keyword evidence="3" id="KW-1185">Reference proteome</keyword>
<gene>
    <name evidence="2" type="ORF">SAMN02194393_04810</name>
</gene>
<dbReference type="EMBL" id="FUZT01000016">
    <property type="protein sequence ID" value="SKC88050.1"/>
    <property type="molecule type" value="Genomic_DNA"/>
</dbReference>
<accession>A0A1T5MIK7</accession>
<dbReference type="STRING" id="36842.SAMN02194393_04810"/>
<dbReference type="Pfam" id="PF01902">
    <property type="entry name" value="Diphthami_syn_2"/>
    <property type="match status" value="1"/>
</dbReference>
<dbReference type="GO" id="GO:0017178">
    <property type="term" value="F:diphthine-ammonia ligase activity"/>
    <property type="evidence" value="ECO:0007669"/>
    <property type="project" value="TreeGrafter"/>
</dbReference>
<feature type="domain" description="Diphthamide synthase" evidence="1">
    <location>
        <begin position="8"/>
        <end position="216"/>
    </location>
</feature>
<evidence type="ECO:0000259" key="1">
    <source>
        <dbReference type="Pfam" id="PF01902"/>
    </source>
</evidence>
<reference evidence="2 3" key="1">
    <citation type="submission" date="2017-02" db="EMBL/GenBank/DDBJ databases">
        <authorList>
            <person name="Peterson S.W."/>
        </authorList>
    </citation>
    <scope>NUCLEOTIDE SEQUENCE [LARGE SCALE GENOMIC DNA]</scope>
    <source>
        <strain evidence="2 3">M1</strain>
    </source>
</reference>
<organism evidence="2 3">
    <name type="scientific">Maledivibacter halophilus</name>
    <dbReference type="NCBI Taxonomy" id="36842"/>
    <lineage>
        <taxon>Bacteria</taxon>
        <taxon>Bacillati</taxon>
        <taxon>Bacillota</taxon>
        <taxon>Clostridia</taxon>
        <taxon>Peptostreptococcales</taxon>
        <taxon>Caminicellaceae</taxon>
        <taxon>Maledivibacter</taxon>
    </lineage>
</organism>
<dbReference type="NCBIfam" id="TIGR00290">
    <property type="entry name" value="MJ0570_dom"/>
    <property type="match status" value="1"/>
</dbReference>
<dbReference type="CDD" id="cd01994">
    <property type="entry name" value="AANH_PF0828-like"/>
    <property type="match status" value="1"/>
</dbReference>
<dbReference type="InterPro" id="IPR014729">
    <property type="entry name" value="Rossmann-like_a/b/a_fold"/>
</dbReference>
<dbReference type="Proteomes" id="UP000190285">
    <property type="component" value="Unassembled WGS sequence"/>
</dbReference>
<dbReference type="Gene3D" id="3.90.1490.10">
    <property type="entry name" value="putative n-type atp pyrophosphatase, domain 2"/>
    <property type="match status" value="1"/>
</dbReference>
<dbReference type="InterPro" id="IPR002761">
    <property type="entry name" value="Diphthami_syn_dom"/>
</dbReference>
<dbReference type="PANTHER" id="PTHR12196:SF2">
    <property type="entry name" value="DIPHTHINE--AMMONIA LIGASE"/>
    <property type="match status" value="1"/>
</dbReference>
<dbReference type="PANTHER" id="PTHR12196">
    <property type="entry name" value="DOMAIN OF UNKNOWN FUNCTION 71 DUF71 -CONTAINING PROTEIN"/>
    <property type="match status" value="1"/>
</dbReference>
<proteinExistence type="predicted"/>
<dbReference type="RefSeq" id="WP_079495340.1">
    <property type="nucleotide sequence ID" value="NZ_FUZT01000016.1"/>
</dbReference>
<dbReference type="OrthoDB" id="3572539at2"/>
<sequence>MDNLYKAFCSWSGGKDSCLSLYRAMEKGIKVKYLFTMFTEDGNRSRGHGLNLEIMKKYAKLFDMELIYGQATWNNYENIFKEKMYLLEDRGVNMGIFGDIDIDDHREWVRQACSHTGIEVYHPLWKESRRKIIEEFVDEGFQSIIVTLNSKLVPKEYLGRVFDKSLIEEFRDLGIDPCGENGEFHTAVIDGPIFKKPLKLNQNDIIKVQNYWMLDLVLG</sequence>
<evidence type="ECO:0000313" key="2">
    <source>
        <dbReference type="EMBL" id="SKC88050.1"/>
    </source>
</evidence>
<dbReference type="PIRSF" id="PIRSF039123">
    <property type="entry name" value="Diphthamide_synthase"/>
    <property type="match status" value="1"/>
</dbReference>
<dbReference type="GO" id="GO:0017183">
    <property type="term" value="P:protein histidyl modification to diphthamide"/>
    <property type="evidence" value="ECO:0007669"/>
    <property type="project" value="TreeGrafter"/>
</dbReference>
<protein>
    <submittedName>
        <fullName evidence="2">MJ0570-related uncharacterized domain-containing protein</fullName>
    </submittedName>
</protein>
<dbReference type="AlphaFoldDB" id="A0A1T5MIK7"/>
<dbReference type="SUPFAM" id="SSF52402">
    <property type="entry name" value="Adenine nucleotide alpha hydrolases-like"/>
    <property type="match status" value="1"/>
</dbReference>
<evidence type="ECO:0000313" key="3">
    <source>
        <dbReference type="Proteomes" id="UP000190285"/>
    </source>
</evidence>
<dbReference type="InterPro" id="IPR030662">
    <property type="entry name" value="DPH6/MJ0570"/>
</dbReference>
<dbReference type="Gene3D" id="3.40.50.620">
    <property type="entry name" value="HUPs"/>
    <property type="match status" value="1"/>
</dbReference>
<name>A0A1T5MIK7_9FIRM</name>